<evidence type="ECO:0000313" key="1">
    <source>
        <dbReference type="EMBL" id="RDX93877.1"/>
    </source>
</evidence>
<proteinExistence type="predicted"/>
<dbReference type="AlphaFoldDB" id="A0A371GTK4"/>
<dbReference type="Proteomes" id="UP000257109">
    <property type="component" value="Unassembled WGS sequence"/>
</dbReference>
<evidence type="ECO:0000313" key="2">
    <source>
        <dbReference type="Proteomes" id="UP000257109"/>
    </source>
</evidence>
<organism evidence="1 2">
    <name type="scientific">Mucuna pruriens</name>
    <name type="common">Velvet bean</name>
    <name type="synonym">Dolichos pruriens</name>
    <dbReference type="NCBI Taxonomy" id="157652"/>
    <lineage>
        <taxon>Eukaryota</taxon>
        <taxon>Viridiplantae</taxon>
        <taxon>Streptophyta</taxon>
        <taxon>Embryophyta</taxon>
        <taxon>Tracheophyta</taxon>
        <taxon>Spermatophyta</taxon>
        <taxon>Magnoliopsida</taxon>
        <taxon>eudicotyledons</taxon>
        <taxon>Gunneridae</taxon>
        <taxon>Pentapetalae</taxon>
        <taxon>rosids</taxon>
        <taxon>fabids</taxon>
        <taxon>Fabales</taxon>
        <taxon>Fabaceae</taxon>
        <taxon>Papilionoideae</taxon>
        <taxon>50 kb inversion clade</taxon>
        <taxon>NPAAA clade</taxon>
        <taxon>indigoferoid/millettioid clade</taxon>
        <taxon>Phaseoleae</taxon>
        <taxon>Mucuna</taxon>
    </lineage>
</organism>
<feature type="non-terminal residue" evidence="1">
    <location>
        <position position="1"/>
    </location>
</feature>
<sequence length="59" mass="6602">MYLAKYNNLKYDLLGMKLSTYFAILKTKESGKKNGREGGKLSIPSFPIVGSFVTIRILS</sequence>
<keyword evidence="2" id="KW-1185">Reference proteome</keyword>
<reference evidence="1" key="1">
    <citation type="submission" date="2018-05" db="EMBL/GenBank/DDBJ databases">
        <title>Draft genome of Mucuna pruriens seed.</title>
        <authorList>
            <person name="Nnadi N.E."/>
            <person name="Vos R."/>
            <person name="Hasami M.H."/>
            <person name="Devisetty U.K."/>
            <person name="Aguiy J.C."/>
        </authorList>
    </citation>
    <scope>NUCLEOTIDE SEQUENCE [LARGE SCALE GENOMIC DNA]</scope>
    <source>
        <strain evidence="1">JCA_2017</strain>
    </source>
</reference>
<protein>
    <submittedName>
        <fullName evidence="1">Uncharacterized protein</fullName>
    </submittedName>
</protein>
<accession>A0A371GTK4</accession>
<dbReference type="EMBL" id="QJKJ01004508">
    <property type="protein sequence ID" value="RDX93877.1"/>
    <property type="molecule type" value="Genomic_DNA"/>
</dbReference>
<name>A0A371GTK4_MUCPR</name>
<gene>
    <name evidence="1" type="ORF">CR513_23813</name>
</gene>
<comment type="caution">
    <text evidence="1">The sequence shown here is derived from an EMBL/GenBank/DDBJ whole genome shotgun (WGS) entry which is preliminary data.</text>
</comment>